<dbReference type="SUPFAM" id="SSF52540">
    <property type="entry name" value="P-loop containing nucleoside triphosphate hydrolases"/>
    <property type="match status" value="1"/>
</dbReference>
<name>A0A7X8SLM9_9BACT</name>
<gene>
    <name evidence="1" type="ORF">HGP29_14935</name>
</gene>
<comment type="caution">
    <text evidence="1">The sequence shown here is derived from an EMBL/GenBank/DDBJ whole genome shotgun (WGS) entry which is preliminary data.</text>
</comment>
<evidence type="ECO:0000313" key="1">
    <source>
        <dbReference type="EMBL" id="NLR92511.1"/>
    </source>
</evidence>
<dbReference type="Gene3D" id="3.40.50.300">
    <property type="entry name" value="P-loop containing nucleotide triphosphate hydrolases"/>
    <property type="match status" value="1"/>
</dbReference>
<keyword evidence="2" id="KW-1185">Reference proteome</keyword>
<dbReference type="InterPro" id="IPR027417">
    <property type="entry name" value="P-loop_NTPase"/>
</dbReference>
<accession>A0A7X8SLM9</accession>
<dbReference type="Proteomes" id="UP000585050">
    <property type="component" value="Unassembled WGS sequence"/>
</dbReference>
<organism evidence="1 2">
    <name type="scientific">Flammeovirga agarivorans</name>
    <dbReference type="NCBI Taxonomy" id="2726742"/>
    <lineage>
        <taxon>Bacteria</taxon>
        <taxon>Pseudomonadati</taxon>
        <taxon>Bacteroidota</taxon>
        <taxon>Cytophagia</taxon>
        <taxon>Cytophagales</taxon>
        <taxon>Flammeovirgaceae</taxon>
        <taxon>Flammeovirga</taxon>
    </lineage>
</organism>
<dbReference type="AlphaFoldDB" id="A0A7X8SLM9"/>
<protein>
    <recommendedName>
        <fullName evidence="3">Sulfotransferase domain-containing protein</fullName>
    </recommendedName>
</protein>
<sequence>MKNKLKYDFVVLTPGRAGSNHLMYTLKKSTDALIDFEIFNQVSWEEESFNVFINQHRRYKTLGLLFNRNIISRVKFNFPLEYLIRKFLYNYSNKNQKRGFRLTFEQAYRYPYVLKYLVKNNIKIIFLDREDTLSMIISLLKARKTLNYLTDKVDQESQKTFSFSPPMVLQHLLDYKKEKEYIENHFIQYSNIYKLTYESLFSDYEKEYSNILSFLSLINKDNKIHYTALKKINSQPLKKWVENYDEIISYIKNNPH</sequence>
<reference evidence="1 2" key="1">
    <citation type="submission" date="2020-04" db="EMBL/GenBank/DDBJ databases">
        <title>Flammeovirga sp. SR4, a novel species isolated from seawater.</title>
        <authorList>
            <person name="Wang X."/>
        </authorList>
    </citation>
    <scope>NUCLEOTIDE SEQUENCE [LARGE SCALE GENOMIC DNA]</scope>
    <source>
        <strain evidence="1 2">SR4</strain>
    </source>
</reference>
<evidence type="ECO:0000313" key="2">
    <source>
        <dbReference type="Proteomes" id="UP000585050"/>
    </source>
</evidence>
<dbReference type="RefSeq" id="WP_168883220.1">
    <property type="nucleotide sequence ID" value="NZ_JABAIL010000004.1"/>
</dbReference>
<proteinExistence type="predicted"/>
<evidence type="ECO:0008006" key="3">
    <source>
        <dbReference type="Google" id="ProtNLM"/>
    </source>
</evidence>
<dbReference type="EMBL" id="JABAIL010000004">
    <property type="protein sequence ID" value="NLR92511.1"/>
    <property type="molecule type" value="Genomic_DNA"/>
</dbReference>